<dbReference type="EMBL" id="HBGK01030117">
    <property type="protein sequence ID" value="CAD9288476.1"/>
    <property type="molecule type" value="Transcribed_RNA"/>
</dbReference>
<evidence type="ECO:0000313" key="2">
    <source>
        <dbReference type="EMBL" id="CAD9288476.1"/>
    </source>
</evidence>
<evidence type="ECO:0000256" key="1">
    <source>
        <dbReference type="SAM" id="MobiDB-lite"/>
    </source>
</evidence>
<reference evidence="2" key="1">
    <citation type="submission" date="2021-01" db="EMBL/GenBank/DDBJ databases">
        <authorList>
            <person name="Corre E."/>
            <person name="Pelletier E."/>
            <person name="Niang G."/>
            <person name="Scheremetjew M."/>
            <person name="Finn R."/>
            <person name="Kale V."/>
            <person name="Holt S."/>
            <person name="Cochrane G."/>
            <person name="Meng A."/>
            <person name="Brown T."/>
            <person name="Cohen L."/>
        </authorList>
    </citation>
    <scope>NUCLEOTIDE SEQUENCE</scope>
    <source>
        <strain evidence="2">CCMP 410</strain>
    </source>
</reference>
<organism evidence="2">
    <name type="scientific">Grammatophora oceanica</name>
    <dbReference type="NCBI Taxonomy" id="210454"/>
    <lineage>
        <taxon>Eukaryota</taxon>
        <taxon>Sar</taxon>
        <taxon>Stramenopiles</taxon>
        <taxon>Ochrophyta</taxon>
        <taxon>Bacillariophyta</taxon>
        <taxon>Fragilariophyceae</taxon>
        <taxon>Fragilariophycidae</taxon>
        <taxon>Rhabdonematales</taxon>
        <taxon>Grammatophoraceae</taxon>
        <taxon>Grammatophora</taxon>
    </lineage>
</organism>
<dbReference type="AlphaFoldDB" id="A0A7S1V5F5"/>
<protein>
    <submittedName>
        <fullName evidence="2">Uncharacterized protein</fullName>
    </submittedName>
</protein>
<gene>
    <name evidence="2" type="ORF">GOCE00092_LOCUS15715</name>
</gene>
<name>A0A7S1V5F5_9STRA</name>
<feature type="region of interest" description="Disordered" evidence="1">
    <location>
        <begin position="1"/>
        <end position="20"/>
    </location>
</feature>
<accession>A0A7S1V5F5</accession>
<proteinExistence type="predicted"/>
<sequence length="121" mass="13731">MRAQSFNVARRHSNRNEPDLLQESFLRGDSEPHENHFSLSFCSSLVNKIKLTGDELPLECTQAHPQLKRHLSPPQHDMAVAFQGMSAGEASAAMSRREKNQPTHAQIQRRLTASRRFKGKI</sequence>
<feature type="region of interest" description="Disordered" evidence="1">
    <location>
        <begin position="86"/>
        <end position="108"/>
    </location>
</feature>